<evidence type="ECO:0000256" key="2">
    <source>
        <dbReference type="ARBA" id="ARBA00011028"/>
    </source>
</evidence>
<dbReference type="PROSITE" id="PS51257">
    <property type="entry name" value="PROKAR_LIPOPROTEIN"/>
    <property type="match status" value="1"/>
</dbReference>
<organism evidence="7 8">
    <name type="scientific">Algivirga pacifica</name>
    <dbReference type="NCBI Taxonomy" id="1162670"/>
    <lineage>
        <taxon>Bacteria</taxon>
        <taxon>Pseudomonadati</taxon>
        <taxon>Bacteroidota</taxon>
        <taxon>Cytophagia</taxon>
        <taxon>Cytophagales</taxon>
        <taxon>Flammeovirgaceae</taxon>
        <taxon>Algivirga</taxon>
    </lineage>
</organism>
<dbReference type="InterPro" id="IPR006129">
    <property type="entry name" value="AdhesinB"/>
</dbReference>
<protein>
    <submittedName>
        <fullName evidence="7">Manganese ABC transporter substrate-binding protein/adhesin MntA</fullName>
    </submittedName>
</protein>
<keyword evidence="4" id="KW-0479">Metal-binding</keyword>
<dbReference type="EMBL" id="BAABJX010000009">
    <property type="protein sequence ID" value="GAA4823461.1"/>
    <property type="molecule type" value="Genomic_DNA"/>
</dbReference>
<comment type="caution">
    <text evidence="7">The sequence shown here is derived from an EMBL/GenBank/DDBJ whole genome shotgun (WGS) entry which is preliminary data.</text>
</comment>
<evidence type="ECO:0000313" key="8">
    <source>
        <dbReference type="Proteomes" id="UP001500298"/>
    </source>
</evidence>
<dbReference type="InterPro" id="IPR050492">
    <property type="entry name" value="Bact_metal-bind_prot9"/>
</dbReference>
<dbReference type="Proteomes" id="UP001500298">
    <property type="component" value="Unassembled WGS sequence"/>
</dbReference>
<accession>A0ABP9D6C8</accession>
<dbReference type="PRINTS" id="PR00691">
    <property type="entry name" value="ADHESINB"/>
</dbReference>
<evidence type="ECO:0000256" key="6">
    <source>
        <dbReference type="RuleBase" id="RU003512"/>
    </source>
</evidence>
<keyword evidence="5" id="KW-0732">Signal</keyword>
<evidence type="ECO:0000313" key="7">
    <source>
        <dbReference type="EMBL" id="GAA4823461.1"/>
    </source>
</evidence>
<comment type="subcellular location">
    <subcellularLocation>
        <location evidence="1">Cell envelope</location>
    </subcellularLocation>
</comment>
<dbReference type="PANTHER" id="PTHR42953">
    <property type="entry name" value="HIGH-AFFINITY ZINC UPTAKE SYSTEM PROTEIN ZNUA-RELATED"/>
    <property type="match status" value="1"/>
</dbReference>
<reference evidence="8" key="1">
    <citation type="journal article" date="2019" name="Int. J. Syst. Evol. Microbiol.">
        <title>The Global Catalogue of Microorganisms (GCM) 10K type strain sequencing project: providing services to taxonomists for standard genome sequencing and annotation.</title>
        <authorList>
            <consortium name="The Broad Institute Genomics Platform"/>
            <consortium name="The Broad Institute Genome Sequencing Center for Infectious Disease"/>
            <person name="Wu L."/>
            <person name="Ma J."/>
        </authorList>
    </citation>
    <scope>NUCLEOTIDE SEQUENCE [LARGE SCALE GENOMIC DNA]</scope>
    <source>
        <strain evidence="8">JCM 18326</strain>
    </source>
</reference>
<evidence type="ECO:0000256" key="3">
    <source>
        <dbReference type="ARBA" id="ARBA00022448"/>
    </source>
</evidence>
<dbReference type="PANTHER" id="PTHR42953:SF1">
    <property type="entry name" value="METAL-BINDING PROTEIN HI_0362-RELATED"/>
    <property type="match status" value="1"/>
</dbReference>
<dbReference type="Gene3D" id="3.40.50.1980">
    <property type="entry name" value="Nitrogenase molybdenum iron protein domain"/>
    <property type="match status" value="2"/>
</dbReference>
<dbReference type="InterPro" id="IPR006127">
    <property type="entry name" value="ZnuA-like"/>
</dbReference>
<comment type="similarity">
    <text evidence="2 6">Belongs to the bacterial solute-binding protein 9 family.</text>
</comment>
<evidence type="ECO:0000256" key="4">
    <source>
        <dbReference type="ARBA" id="ARBA00022723"/>
    </source>
</evidence>
<keyword evidence="8" id="KW-1185">Reference proteome</keyword>
<dbReference type="PRINTS" id="PR00690">
    <property type="entry name" value="ADHESNFAMILY"/>
</dbReference>
<name>A0ABP9D6C8_9BACT</name>
<gene>
    <name evidence="7" type="primary">mntA</name>
    <name evidence="7" type="ORF">GCM10023331_04920</name>
</gene>
<dbReference type="InterPro" id="IPR006128">
    <property type="entry name" value="Lipoprotein_PsaA-like"/>
</dbReference>
<evidence type="ECO:0000256" key="1">
    <source>
        <dbReference type="ARBA" id="ARBA00004196"/>
    </source>
</evidence>
<evidence type="ECO:0000256" key="5">
    <source>
        <dbReference type="ARBA" id="ARBA00022729"/>
    </source>
</evidence>
<keyword evidence="3 6" id="KW-0813">Transport</keyword>
<proteinExistence type="inferred from homology"/>
<dbReference type="RefSeq" id="WP_345368911.1">
    <property type="nucleotide sequence ID" value="NZ_BAABJX010000009.1"/>
</dbReference>
<sequence length="305" mass="33470">MKQFIYFLFAFSLVFTSCSKTKKESTKESLKIVTTTGMIGDALKNIVGDKAEVISLMGVGVDPHLYKATPSDLKALREADIIFYNGLHLEGNMAEVLEKLSKRKAVFALADGLSKEELRSSNDGSTVHDPHIWFNVALWSKGIQYASEQLIQAAPEQSSFYQANTQQYLQELAALHTWVGEEIQKIPVERRVLITAHDAFGYFGDAYAIEVRGLQGISTVAEVGLRDVTILVKYIVEKKIKAVFVESSIPKKALEAVVSGCQQKKHTIEIGGVLYSDAMGAANTPSGTYIGMVKSNVNTIVDALK</sequence>
<dbReference type="SUPFAM" id="SSF53807">
    <property type="entry name" value="Helical backbone' metal receptor"/>
    <property type="match status" value="1"/>
</dbReference>
<dbReference type="Pfam" id="PF01297">
    <property type="entry name" value="ZnuA"/>
    <property type="match status" value="1"/>
</dbReference>